<feature type="domain" description="4Fe-4S ferredoxin-type" evidence="4">
    <location>
        <begin position="36"/>
        <end position="66"/>
    </location>
</feature>
<dbReference type="EMBL" id="BAOS01000027">
    <property type="protein sequence ID" value="GAX61662.1"/>
    <property type="molecule type" value="Genomic_DNA"/>
</dbReference>
<evidence type="ECO:0000256" key="2">
    <source>
        <dbReference type="ARBA" id="ARBA00023004"/>
    </source>
</evidence>
<sequence>MSIFINENVCNGCGQAEETLCERICPGDLLFRNDRHKAEIRSQGDCWTCGACVKACPIQAIDLKLPTQILESDISLRAKCTKRETIWEIRDGNIIKEEFVIPATTGNGVE</sequence>
<evidence type="ECO:0000313" key="6">
    <source>
        <dbReference type="Proteomes" id="UP000218542"/>
    </source>
</evidence>
<proteinExistence type="predicted"/>
<keyword evidence="6" id="KW-1185">Reference proteome</keyword>
<name>A0A286U0L4_9BACT</name>
<dbReference type="Pfam" id="PF12838">
    <property type="entry name" value="Fer4_7"/>
    <property type="match status" value="1"/>
</dbReference>
<dbReference type="PROSITE" id="PS51379">
    <property type="entry name" value="4FE4S_FER_2"/>
    <property type="match status" value="2"/>
</dbReference>
<keyword evidence="1" id="KW-0479">Metal-binding</keyword>
<feature type="domain" description="4Fe-4S ferredoxin-type" evidence="4">
    <location>
        <begin position="1"/>
        <end position="35"/>
    </location>
</feature>
<dbReference type="Gene3D" id="3.30.70.20">
    <property type="match status" value="1"/>
</dbReference>
<dbReference type="InterPro" id="IPR017896">
    <property type="entry name" value="4Fe4S_Fe-S-bd"/>
</dbReference>
<dbReference type="InterPro" id="IPR017900">
    <property type="entry name" value="4Fe4S_Fe_S_CS"/>
</dbReference>
<accession>A0A286U0L4</accession>
<evidence type="ECO:0000259" key="4">
    <source>
        <dbReference type="PROSITE" id="PS51379"/>
    </source>
</evidence>
<organism evidence="5 6">
    <name type="scientific">Candidatus Scalindua japonica</name>
    <dbReference type="NCBI Taxonomy" id="1284222"/>
    <lineage>
        <taxon>Bacteria</taxon>
        <taxon>Pseudomonadati</taxon>
        <taxon>Planctomycetota</taxon>
        <taxon>Candidatus Brocadiia</taxon>
        <taxon>Candidatus Brocadiales</taxon>
        <taxon>Candidatus Scalinduaceae</taxon>
        <taxon>Candidatus Scalindua</taxon>
    </lineage>
</organism>
<comment type="caution">
    <text evidence="5">The sequence shown here is derived from an EMBL/GenBank/DDBJ whole genome shotgun (WGS) entry which is preliminary data.</text>
</comment>
<evidence type="ECO:0000313" key="5">
    <source>
        <dbReference type="EMBL" id="GAX61662.1"/>
    </source>
</evidence>
<dbReference type="Proteomes" id="UP000218542">
    <property type="component" value="Unassembled WGS sequence"/>
</dbReference>
<keyword evidence="3" id="KW-0411">Iron-sulfur</keyword>
<dbReference type="RefSeq" id="WP_096895034.1">
    <property type="nucleotide sequence ID" value="NZ_BAOS01000027.1"/>
</dbReference>
<protein>
    <submittedName>
        <fullName evidence="5">Ferredoxin</fullName>
    </submittedName>
</protein>
<reference evidence="6" key="1">
    <citation type="journal article" date="2017" name="Environ. Microbiol. Rep.">
        <title>Genetic Diversity of Marine Anaerobic Ammonium-Oxidizing Bacteria as Revealed by Genomic and Proteomic Analyses of 'Candidatus Scalindua japonica'.</title>
        <authorList>
            <person name="Oshiki M."/>
            <person name="Mizuto K."/>
            <person name="Kimura Z."/>
            <person name="Kindaichi T."/>
            <person name="Satoh H."/>
            <person name="Okabe S."/>
        </authorList>
    </citation>
    <scope>NUCLEOTIDE SEQUENCE [LARGE SCALE GENOMIC DNA]</scope>
    <source>
        <strain evidence="6">husup-a2</strain>
    </source>
</reference>
<dbReference type="AlphaFoldDB" id="A0A286U0L4"/>
<dbReference type="OrthoDB" id="9798098at2"/>
<evidence type="ECO:0000256" key="1">
    <source>
        <dbReference type="ARBA" id="ARBA00022723"/>
    </source>
</evidence>
<dbReference type="GO" id="GO:0046872">
    <property type="term" value="F:metal ion binding"/>
    <property type="evidence" value="ECO:0007669"/>
    <property type="project" value="UniProtKB-KW"/>
</dbReference>
<gene>
    <name evidence="5" type="ORF">SCALIN_C27_0056</name>
</gene>
<dbReference type="GO" id="GO:0051536">
    <property type="term" value="F:iron-sulfur cluster binding"/>
    <property type="evidence" value="ECO:0007669"/>
    <property type="project" value="UniProtKB-KW"/>
</dbReference>
<dbReference type="SUPFAM" id="SSF54862">
    <property type="entry name" value="4Fe-4S ferredoxins"/>
    <property type="match status" value="1"/>
</dbReference>
<evidence type="ECO:0000256" key="3">
    <source>
        <dbReference type="ARBA" id="ARBA00023014"/>
    </source>
</evidence>
<keyword evidence="2" id="KW-0408">Iron</keyword>
<dbReference type="PROSITE" id="PS00198">
    <property type="entry name" value="4FE4S_FER_1"/>
    <property type="match status" value="1"/>
</dbReference>